<dbReference type="PROSITE" id="PS50995">
    <property type="entry name" value="HTH_MARR_2"/>
    <property type="match status" value="1"/>
</dbReference>
<dbReference type="Pfam" id="PF12802">
    <property type="entry name" value="MarR_2"/>
    <property type="match status" value="1"/>
</dbReference>
<gene>
    <name evidence="3" type="ORF">EJP69_26930</name>
</gene>
<evidence type="ECO:0000313" key="4">
    <source>
        <dbReference type="Proteomes" id="UP000267418"/>
    </source>
</evidence>
<comment type="caution">
    <text evidence="3">The sequence shown here is derived from an EMBL/GenBank/DDBJ whole genome shotgun (WGS) entry which is preliminary data.</text>
</comment>
<dbReference type="Proteomes" id="UP000267418">
    <property type="component" value="Unassembled WGS sequence"/>
</dbReference>
<dbReference type="InterPro" id="IPR039422">
    <property type="entry name" value="MarR/SlyA-like"/>
</dbReference>
<name>A0A3S0Q6T0_9BURK</name>
<feature type="domain" description="HTH marR-type" evidence="2">
    <location>
        <begin position="55"/>
        <end position="188"/>
    </location>
</feature>
<reference evidence="3 4" key="1">
    <citation type="submission" date="2018-12" db="EMBL/GenBank/DDBJ databases">
        <title>The genome of Variovorax gossypii DSM 100435.</title>
        <authorList>
            <person name="Gao J."/>
            <person name="Sun J."/>
        </authorList>
    </citation>
    <scope>NUCLEOTIDE SEQUENCE [LARGE SCALE GENOMIC DNA]</scope>
    <source>
        <strain evidence="3 4">DSM 100435</strain>
    </source>
</reference>
<dbReference type="SMART" id="SM00347">
    <property type="entry name" value="HTH_MARR"/>
    <property type="match status" value="1"/>
</dbReference>
<keyword evidence="4" id="KW-1185">Reference proteome</keyword>
<protein>
    <submittedName>
        <fullName evidence="3">MarR family transcriptional regulator</fullName>
    </submittedName>
</protein>
<dbReference type="InterPro" id="IPR036390">
    <property type="entry name" value="WH_DNA-bd_sf"/>
</dbReference>
<proteinExistence type="predicted"/>
<dbReference type="PANTHER" id="PTHR33164">
    <property type="entry name" value="TRANSCRIPTIONAL REGULATOR, MARR FAMILY"/>
    <property type="match status" value="1"/>
</dbReference>
<dbReference type="PANTHER" id="PTHR33164:SF57">
    <property type="entry name" value="MARR-FAMILY TRANSCRIPTIONAL REGULATOR"/>
    <property type="match status" value="1"/>
</dbReference>
<dbReference type="GO" id="GO:0003700">
    <property type="term" value="F:DNA-binding transcription factor activity"/>
    <property type="evidence" value="ECO:0007669"/>
    <property type="project" value="InterPro"/>
</dbReference>
<accession>A0A3S0Q6T0</accession>
<dbReference type="InterPro" id="IPR036388">
    <property type="entry name" value="WH-like_DNA-bd_sf"/>
</dbReference>
<evidence type="ECO:0000313" key="3">
    <source>
        <dbReference type="EMBL" id="RTQ31154.1"/>
    </source>
</evidence>
<dbReference type="EMBL" id="RXOE01000010">
    <property type="protein sequence ID" value="RTQ31154.1"/>
    <property type="molecule type" value="Genomic_DNA"/>
</dbReference>
<dbReference type="Gene3D" id="1.10.10.10">
    <property type="entry name" value="Winged helix-like DNA-binding domain superfamily/Winged helix DNA-binding domain"/>
    <property type="match status" value="1"/>
</dbReference>
<dbReference type="AlphaFoldDB" id="A0A3S0Q6T0"/>
<dbReference type="PRINTS" id="PR00598">
    <property type="entry name" value="HTHMARR"/>
</dbReference>
<feature type="region of interest" description="Disordered" evidence="1">
    <location>
        <begin position="18"/>
        <end position="46"/>
    </location>
</feature>
<dbReference type="InterPro" id="IPR000835">
    <property type="entry name" value="HTH_MarR-typ"/>
</dbReference>
<dbReference type="GO" id="GO:0006950">
    <property type="term" value="P:response to stress"/>
    <property type="evidence" value="ECO:0007669"/>
    <property type="project" value="TreeGrafter"/>
</dbReference>
<dbReference type="OrthoDB" id="8906692at2"/>
<dbReference type="SUPFAM" id="SSF46785">
    <property type="entry name" value="Winged helix' DNA-binding domain"/>
    <property type="match status" value="1"/>
</dbReference>
<evidence type="ECO:0000259" key="2">
    <source>
        <dbReference type="PROSITE" id="PS50995"/>
    </source>
</evidence>
<organism evidence="3 4">
    <name type="scientific">Variovorax gossypii</name>
    <dbReference type="NCBI Taxonomy" id="1679495"/>
    <lineage>
        <taxon>Bacteria</taxon>
        <taxon>Pseudomonadati</taxon>
        <taxon>Pseudomonadota</taxon>
        <taxon>Betaproteobacteria</taxon>
        <taxon>Burkholderiales</taxon>
        <taxon>Comamonadaceae</taxon>
        <taxon>Variovorax</taxon>
    </lineage>
</organism>
<sequence>MREGLPILFLAPIHRRQEHTPHTRTVPRSRTPSQPSSRTSTRARSNASVDAFDLETFLPFQLSVVANRVSQTVGQSIASRFSLQIPEWRIVVVLGKYGALSALEIAQKTSMDKARVSRAQHRLVDLGLANMHPSAEDRRKVIVSLEEEGLALYRNMVPLAHDTAQRLFAQLTPEEQQVLQTIVQKLFDSTTGFEPSGELE</sequence>
<feature type="compositionally biased region" description="Low complexity" evidence="1">
    <location>
        <begin position="23"/>
        <end position="45"/>
    </location>
</feature>
<evidence type="ECO:0000256" key="1">
    <source>
        <dbReference type="SAM" id="MobiDB-lite"/>
    </source>
</evidence>